<evidence type="ECO:0000256" key="2">
    <source>
        <dbReference type="PROSITE-ProRule" id="PRU00196"/>
    </source>
</evidence>
<protein>
    <submittedName>
        <fullName evidence="4">Regulator of cell cycle RGCC</fullName>
    </submittedName>
</protein>
<name>A0A4D9DFD8_9SAUR</name>
<accession>A0A4D9DFD8</accession>
<reference evidence="4 5" key="1">
    <citation type="submission" date="2019-04" db="EMBL/GenBank/DDBJ databases">
        <title>Draft genome of the big-headed turtle Platysternon megacephalum.</title>
        <authorList>
            <person name="Gong S."/>
        </authorList>
    </citation>
    <scope>NUCLEOTIDE SEQUENCE [LARGE SCALE GENOMIC DNA]</scope>
    <source>
        <strain evidence="4">DO16091913</strain>
        <tissue evidence="4">Muscle</tissue>
    </source>
</reference>
<proteinExistence type="predicted"/>
<comment type="caution">
    <text evidence="2">Lacks conserved residue(s) required for the propagation of feature annotation.</text>
</comment>
<evidence type="ECO:0000259" key="3">
    <source>
        <dbReference type="PROSITE" id="PS50287"/>
    </source>
</evidence>
<dbReference type="Proteomes" id="UP000297703">
    <property type="component" value="Unassembled WGS sequence"/>
</dbReference>
<dbReference type="Gene3D" id="3.10.250.10">
    <property type="entry name" value="SRCR-like domain"/>
    <property type="match status" value="1"/>
</dbReference>
<dbReference type="PANTHER" id="PTHR48071">
    <property type="entry name" value="SRCR DOMAIN-CONTAINING PROTEIN"/>
    <property type="match status" value="1"/>
</dbReference>
<dbReference type="InterPro" id="IPR001190">
    <property type="entry name" value="SRCR"/>
</dbReference>
<dbReference type="SUPFAM" id="SSF56487">
    <property type="entry name" value="SRCR-like"/>
    <property type="match status" value="1"/>
</dbReference>
<evidence type="ECO:0000256" key="1">
    <source>
        <dbReference type="ARBA" id="ARBA00023157"/>
    </source>
</evidence>
<organism evidence="4 5">
    <name type="scientific">Platysternon megacephalum</name>
    <name type="common">big-headed turtle</name>
    <dbReference type="NCBI Taxonomy" id="55544"/>
    <lineage>
        <taxon>Eukaryota</taxon>
        <taxon>Metazoa</taxon>
        <taxon>Chordata</taxon>
        <taxon>Craniata</taxon>
        <taxon>Vertebrata</taxon>
        <taxon>Euteleostomi</taxon>
        <taxon>Archelosauria</taxon>
        <taxon>Testudinata</taxon>
        <taxon>Testudines</taxon>
        <taxon>Cryptodira</taxon>
        <taxon>Durocryptodira</taxon>
        <taxon>Testudinoidea</taxon>
        <taxon>Platysternidae</taxon>
        <taxon>Platysternon</taxon>
    </lineage>
</organism>
<dbReference type="GO" id="GO:0004252">
    <property type="term" value="F:serine-type endopeptidase activity"/>
    <property type="evidence" value="ECO:0007669"/>
    <property type="project" value="TreeGrafter"/>
</dbReference>
<dbReference type="InterPro" id="IPR036772">
    <property type="entry name" value="SRCR-like_dom_sf"/>
</dbReference>
<dbReference type="STRING" id="55544.A0A4D9DFD8"/>
<reference evidence="4 5" key="2">
    <citation type="submission" date="2019-04" db="EMBL/GenBank/DDBJ databases">
        <title>The genome sequence of big-headed turtle.</title>
        <authorList>
            <person name="Gong S."/>
        </authorList>
    </citation>
    <scope>NUCLEOTIDE SEQUENCE [LARGE SCALE GENOMIC DNA]</scope>
    <source>
        <strain evidence="4">DO16091913</strain>
        <tissue evidence="4">Muscle</tissue>
    </source>
</reference>
<sequence>MSGVTAAIVCKQLNCVDEEETARDFEYGAGSGPTWLDHVVCSEQHSSLWQCPSEPWDPKSCDNRAEETHISCTGNSENTCMCACKHTCTRCVQFIEGLG</sequence>
<dbReference type="AlphaFoldDB" id="A0A4D9DFD8"/>
<keyword evidence="1 2" id="KW-1015">Disulfide bond</keyword>
<dbReference type="GO" id="GO:0005886">
    <property type="term" value="C:plasma membrane"/>
    <property type="evidence" value="ECO:0007669"/>
    <property type="project" value="TreeGrafter"/>
</dbReference>
<comment type="caution">
    <text evidence="4">The sequence shown here is derived from an EMBL/GenBank/DDBJ whole genome shotgun (WGS) entry which is preliminary data.</text>
</comment>
<keyword evidence="5" id="KW-1185">Reference proteome</keyword>
<dbReference type="GO" id="GO:0031638">
    <property type="term" value="P:zymogen activation"/>
    <property type="evidence" value="ECO:0007669"/>
    <property type="project" value="TreeGrafter"/>
</dbReference>
<gene>
    <name evidence="4" type="ORF">DR999_PMT22179</name>
</gene>
<evidence type="ECO:0000313" key="4">
    <source>
        <dbReference type="EMBL" id="TFJ96064.1"/>
    </source>
</evidence>
<feature type="domain" description="SRCR" evidence="3">
    <location>
        <begin position="1"/>
        <end position="73"/>
    </location>
</feature>
<dbReference type="PROSITE" id="PS50287">
    <property type="entry name" value="SRCR_2"/>
    <property type="match status" value="1"/>
</dbReference>
<dbReference type="PANTHER" id="PTHR48071:SF27">
    <property type="entry name" value="SCAVENGER RECEPTOR CYSTEINE-RICH TYPE 1 PROTEIN M130-LIKE"/>
    <property type="match status" value="1"/>
</dbReference>
<feature type="disulfide bond" evidence="2">
    <location>
        <begin position="41"/>
        <end position="51"/>
    </location>
</feature>
<dbReference type="EMBL" id="QXTE01000828">
    <property type="protein sequence ID" value="TFJ96064.1"/>
    <property type="molecule type" value="Genomic_DNA"/>
</dbReference>
<evidence type="ECO:0000313" key="5">
    <source>
        <dbReference type="Proteomes" id="UP000297703"/>
    </source>
</evidence>
<dbReference type="Pfam" id="PF00530">
    <property type="entry name" value="SRCR"/>
    <property type="match status" value="1"/>
</dbReference>
<dbReference type="SMART" id="SM00202">
    <property type="entry name" value="SR"/>
    <property type="match status" value="1"/>
</dbReference>
<dbReference type="OrthoDB" id="536948at2759"/>